<accession>A0A3Q3R5D4</accession>
<protein>
    <submittedName>
        <fullName evidence="3">Uncharacterized protein</fullName>
    </submittedName>
</protein>
<feature type="compositionally biased region" description="Low complexity" evidence="1">
    <location>
        <begin position="482"/>
        <end position="493"/>
    </location>
</feature>
<keyword evidence="2" id="KW-0812">Transmembrane</keyword>
<organism evidence="3 4">
    <name type="scientific">Monopterus albus</name>
    <name type="common">Swamp eel</name>
    <dbReference type="NCBI Taxonomy" id="43700"/>
    <lineage>
        <taxon>Eukaryota</taxon>
        <taxon>Metazoa</taxon>
        <taxon>Chordata</taxon>
        <taxon>Craniata</taxon>
        <taxon>Vertebrata</taxon>
        <taxon>Euteleostomi</taxon>
        <taxon>Actinopterygii</taxon>
        <taxon>Neopterygii</taxon>
        <taxon>Teleostei</taxon>
        <taxon>Neoteleostei</taxon>
        <taxon>Acanthomorphata</taxon>
        <taxon>Anabantaria</taxon>
        <taxon>Synbranchiformes</taxon>
        <taxon>Synbranchidae</taxon>
        <taxon>Monopterus</taxon>
    </lineage>
</organism>
<feature type="region of interest" description="Disordered" evidence="1">
    <location>
        <begin position="473"/>
        <end position="514"/>
    </location>
</feature>
<keyword evidence="2" id="KW-0472">Membrane</keyword>
<dbReference type="AlphaFoldDB" id="A0A3Q3R5D4"/>
<evidence type="ECO:0000313" key="4">
    <source>
        <dbReference type="Proteomes" id="UP000261600"/>
    </source>
</evidence>
<feature type="region of interest" description="Disordered" evidence="1">
    <location>
        <begin position="76"/>
        <end position="117"/>
    </location>
</feature>
<feature type="compositionally biased region" description="Polar residues" evidence="1">
    <location>
        <begin position="548"/>
        <end position="559"/>
    </location>
</feature>
<feature type="region of interest" description="Disordered" evidence="1">
    <location>
        <begin position="295"/>
        <end position="317"/>
    </location>
</feature>
<proteinExistence type="predicted"/>
<feature type="region of interest" description="Disordered" evidence="1">
    <location>
        <begin position="147"/>
        <end position="196"/>
    </location>
</feature>
<evidence type="ECO:0000256" key="2">
    <source>
        <dbReference type="SAM" id="Phobius"/>
    </source>
</evidence>
<sequence length="680" mass="75507">MNFAFEIHLLLTCIVFHAWLLQFHLFFCHFCFSSCSSHLHHPPVPPAIVMDSSPVLRKQNQNKICSDFKIVKKEHNRMQVDPKPSKHLSVRQLSEQDRENKDPGNSEMARKSPVRTSVSRLPVLAKTLCPQTPYDFSQSHCRWQEKPLAGKAKKKKTCTRPVPFNFSQPKSTRTTSKNLQPLNVSQSRTSQHEGSVCKSRLKTQKLNTKPSKHPALLHSNWDSTLKTHEKATVNQVHPLEQSGSVSTFRTSTNLSSPLLSSSNNVMHQSSAPSAETCLVNMNLLSLKDPSKSALAGKSLKQTTQGNFSSSSTDKGENFQPDHAALLSILQNEGVGATGRCPVTPQSKLYNCLPQRVSVMKSRQKAGPSTVKSVQFSPEVATPRPSVCLPVRGSSACTPQRVPVRKTQAEPTAGRVVELKETPLKKSTAQRVCNTRHQPMFDVERHLSLYASTPGLRSRTINTRPHQEEVVQRLFDDEEEEQSTNVTQTEQTTTHCEENVDKSKANTSEDEEQEQRIMVQQPFFQGESIIFSMGKKLFRATPLEKQESSPHQSQHGPVSSEQRKTPPMYGEITSVATCHIKASAPSLHRDLIVQKSGALSSAAALLRKRLLPLEELRLDEEVATYTSVSVPVAPGFVPPRARCGNPLASILHFEESTKFVPVISDLVSGPSSLHSSALQER</sequence>
<feature type="compositionally biased region" description="Basic and acidic residues" evidence="1">
    <location>
        <begin position="494"/>
        <end position="503"/>
    </location>
</feature>
<feature type="transmembrane region" description="Helical" evidence="2">
    <location>
        <begin position="7"/>
        <end position="27"/>
    </location>
</feature>
<feature type="compositionally biased region" description="Polar residues" evidence="1">
    <location>
        <begin position="165"/>
        <end position="193"/>
    </location>
</feature>
<dbReference type="Ensembl" id="ENSMALT00000027492.1">
    <property type="protein sequence ID" value="ENSMALP00000026992.1"/>
    <property type="gene ID" value="ENSMALG00000018721.1"/>
</dbReference>
<reference evidence="3" key="2">
    <citation type="submission" date="2025-09" db="UniProtKB">
        <authorList>
            <consortium name="Ensembl"/>
        </authorList>
    </citation>
    <scope>IDENTIFICATION</scope>
</reference>
<feature type="compositionally biased region" description="Polar residues" evidence="1">
    <location>
        <begin position="299"/>
        <end position="312"/>
    </location>
</feature>
<keyword evidence="2" id="KW-1133">Transmembrane helix</keyword>
<evidence type="ECO:0000256" key="1">
    <source>
        <dbReference type="SAM" id="MobiDB-lite"/>
    </source>
</evidence>
<feature type="compositionally biased region" description="Basic and acidic residues" evidence="1">
    <location>
        <begin position="94"/>
        <end position="110"/>
    </location>
</feature>
<feature type="region of interest" description="Disordered" evidence="1">
    <location>
        <begin position="541"/>
        <end position="565"/>
    </location>
</feature>
<reference evidence="3" key="1">
    <citation type="submission" date="2025-08" db="UniProtKB">
        <authorList>
            <consortium name="Ensembl"/>
        </authorList>
    </citation>
    <scope>IDENTIFICATION</scope>
</reference>
<keyword evidence="4" id="KW-1185">Reference proteome</keyword>
<name>A0A3Q3R5D4_MONAL</name>
<dbReference type="Proteomes" id="UP000261600">
    <property type="component" value="Unplaced"/>
</dbReference>
<evidence type="ECO:0000313" key="3">
    <source>
        <dbReference type="Ensembl" id="ENSMALP00000026992.1"/>
    </source>
</evidence>